<feature type="domain" description="Glycosyltransferase 2-like" evidence="1">
    <location>
        <begin position="5"/>
        <end position="122"/>
    </location>
</feature>
<dbReference type="PANTHER" id="PTHR22916:SF3">
    <property type="entry name" value="UDP-GLCNAC:BETAGAL BETA-1,3-N-ACETYLGLUCOSAMINYLTRANSFERASE-LIKE PROTEIN 1"/>
    <property type="match status" value="1"/>
</dbReference>
<dbReference type="Proteomes" id="UP000179243">
    <property type="component" value="Unassembled WGS sequence"/>
</dbReference>
<dbReference type="SUPFAM" id="SSF53448">
    <property type="entry name" value="Nucleotide-diphospho-sugar transferases"/>
    <property type="match status" value="1"/>
</dbReference>
<organism evidence="2 3">
    <name type="scientific">Candidatus Raymondbacteria bacterium RIFOXYD12_FULL_49_13</name>
    <dbReference type="NCBI Taxonomy" id="1817890"/>
    <lineage>
        <taxon>Bacteria</taxon>
        <taxon>Raymondiibacteriota</taxon>
    </lineage>
</organism>
<dbReference type="GO" id="GO:0016758">
    <property type="term" value="F:hexosyltransferase activity"/>
    <property type="evidence" value="ECO:0007669"/>
    <property type="project" value="UniProtKB-ARBA"/>
</dbReference>
<dbReference type="InterPro" id="IPR001173">
    <property type="entry name" value="Glyco_trans_2-like"/>
</dbReference>
<dbReference type="Gene3D" id="3.90.550.10">
    <property type="entry name" value="Spore Coat Polysaccharide Biosynthesis Protein SpsA, Chain A"/>
    <property type="match status" value="1"/>
</dbReference>
<name>A0A1F7FHS0_UNCRA</name>
<proteinExistence type="predicted"/>
<evidence type="ECO:0000313" key="3">
    <source>
        <dbReference type="Proteomes" id="UP000179243"/>
    </source>
</evidence>
<protein>
    <recommendedName>
        <fullName evidence="1">Glycosyltransferase 2-like domain-containing protein</fullName>
    </recommendedName>
</protein>
<dbReference type="AlphaFoldDB" id="A0A1F7FHS0"/>
<evidence type="ECO:0000259" key="1">
    <source>
        <dbReference type="Pfam" id="PF00535"/>
    </source>
</evidence>
<dbReference type="InterPro" id="IPR029044">
    <property type="entry name" value="Nucleotide-diphossugar_trans"/>
</dbReference>
<evidence type="ECO:0000313" key="2">
    <source>
        <dbReference type="EMBL" id="OGK06265.1"/>
    </source>
</evidence>
<sequence length="299" mass="34442">MLAFSVIVPTFRRPDILPETLRALASQTIGPKTLEVIVIDDDDSPLTKETAVSVRPLFHSLVYLSQKNEGQSRARNRAIRCASADLLFFMGDDILLAPDALQRHADFHRTCAYTNVAVFGKISTDHRFTKDPFVYWLSNGGPQNHLSSLRASGYIGHEIIETAHLSIRRHHATAILFDERIRYYENSIWARALFDSGFLFYFLAEAASYHFHPATLESYGQRMRNMGKAIALMEQEGLERFKALAVRIRRIGKARMLRYKIMHVLRNNPKTTQKYWALYLDQCLYRGYTEARDVLQHET</sequence>
<gene>
    <name evidence="2" type="ORF">A2519_08300</name>
</gene>
<accession>A0A1F7FHS0</accession>
<dbReference type="EMBL" id="MFYX01000033">
    <property type="protein sequence ID" value="OGK06265.1"/>
    <property type="molecule type" value="Genomic_DNA"/>
</dbReference>
<dbReference type="Pfam" id="PF00535">
    <property type="entry name" value="Glycos_transf_2"/>
    <property type="match status" value="1"/>
</dbReference>
<dbReference type="PANTHER" id="PTHR22916">
    <property type="entry name" value="GLYCOSYLTRANSFERASE"/>
    <property type="match status" value="1"/>
</dbReference>
<dbReference type="CDD" id="cd00761">
    <property type="entry name" value="Glyco_tranf_GTA_type"/>
    <property type="match status" value="1"/>
</dbReference>
<comment type="caution">
    <text evidence="2">The sequence shown here is derived from an EMBL/GenBank/DDBJ whole genome shotgun (WGS) entry which is preliminary data.</text>
</comment>
<reference evidence="2 3" key="1">
    <citation type="journal article" date="2016" name="Nat. Commun.">
        <title>Thousands of microbial genomes shed light on interconnected biogeochemical processes in an aquifer system.</title>
        <authorList>
            <person name="Anantharaman K."/>
            <person name="Brown C.T."/>
            <person name="Hug L.A."/>
            <person name="Sharon I."/>
            <person name="Castelle C.J."/>
            <person name="Probst A.J."/>
            <person name="Thomas B.C."/>
            <person name="Singh A."/>
            <person name="Wilkins M.J."/>
            <person name="Karaoz U."/>
            <person name="Brodie E.L."/>
            <person name="Williams K.H."/>
            <person name="Hubbard S.S."/>
            <person name="Banfield J.F."/>
        </authorList>
    </citation>
    <scope>NUCLEOTIDE SEQUENCE [LARGE SCALE GENOMIC DNA]</scope>
</reference>